<dbReference type="GO" id="GO:0016747">
    <property type="term" value="F:acyltransferase activity, transferring groups other than amino-acyl groups"/>
    <property type="evidence" value="ECO:0007669"/>
    <property type="project" value="InterPro"/>
</dbReference>
<dbReference type="Pfam" id="PF00583">
    <property type="entry name" value="Acetyltransf_1"/>
    <property type="match status" value="1"/>
</dbReference>
<dbReference type="InterPro" id="IPR050276">
    <property type="entry name" value="MshD_Acetyltransferase"/>
</dbReference>
<dbReference type="RefSeq" id="WP_174496090.1">
    <property type="nucleotide sequence ID" value="NZ_CADDWK010000006.1"/>
</dbReference>
<dbReference type="AlphaFoldDB" id="A0A841Q594"/>
<keyword evidence="2" id="KW-0808">Transferase</keyword>
<dbReference type="Gene3D" id="3.40.630.30">
    <property type="match status" value="1"/>
</dbReference>
<dbReference type="CDD" id="cd04301">
    <property type="entry name" value="NAT_SF"/>
    <property type="match status" value="1"/>
</dbReference>
<proteinExistence type="predicted"/>
<name>A0A841Q594_9BACI</name>
<dbReference type="Proteomes" id="UP000581688">
    <property type="component" value="Unassembled WGS sequence"/>
</dbReference>
<dbReference type="PROSITE" id="PS51186">
    <property type="entry name" value="GNAT"/>
    <property type="match status" value="1"/>
</dbReference>
<gene>
    <name evidence="2" type="ORF">HNQ94_002007</name>
</gene>
<protein>
    <submittedName>
        <fullName evidence="2">GNAT superfamily N-acetyltransferase</fullName>
    </submittedName>
</protein>
<dbReference type="EMBL" id="JACHGH010000005">
    <property type="protein sequence ID" value="MBB6453558.1"/>
    <property type="molecule type" value="Genomic_DNA"/>
</dbReference>
<sequence length="167" mass="19578">MIELKSATNEDEDQFLKLVLKLSEFNRQNHKEQNKYDYYELVISEIQRRAKEKFLQRHTQSVFLRLAILDGEAIGYVLAETYNEQAFADNGTGKMGLIDEIFVLEKTRGLGVGKKLMDEAIKWLESKKVKKMKLHAYTWNEKAIQVYEKMGFTPYAISLEKHVRTDH</sequence>
<reference evidence="2 3" key="1">
    <citation type="submission" date="2020-08" db="EMBL/GenBank/DDBJ databases">
        <title>Genomic Encyclopedia of Type Strains, Phase IV (KMG-IV): sequencing the most valuable type-strain genomes for metagenomic binning, comparative biology and taxonomic classification.</title>
        <authorList>
            <person name="Goeker M."/>
        </authorList>
    </citation>
    <scope>NUCLEOTIDE SEQUENCE [LARGE SCALE GENOMIC DNA]</scope>
    <source>
        <strain evidence="2 3">DSM 19612</strain>
    </source>
</reference>
<evidence type="ECO:0000313" key="2">
    <source>
        <dbReference type="EMBL" id="MBB6453558.1"/>
    </source>
</evidence>
<dbReference type="PANTHER" id="PTHR43617:SF34">
    <property type="entry name" value="PUTATIVE-RELATED"/>
    <property type="match status" value="1"/>
</dbReference>
<dbReference type="InterPro" id="IPR016181">
    <property type="entry name" value="Acyl_CoA_acyltransferase"/>
</dbReference>
<evidence type="ECO:0000313" key="3">
    <source>
        <dbReference type="Proteomes" id="UP000581688"/>
    </source>
</evidence>
<dbReference type="SUPFAM" id="SSF55729">
    <property type="entry name" value="Acyl-CoA N-acyltransferases (Nat)"/>
    <property type="match status" value="1"/>
</dbReference>
<organism evidence="2 3">
    <name type="scientific">Salirhabdus euzebyi</name>
    <dbReference type="NCBI Taxonomy" id="394506"/>
    <lineage>
        <taxon>Bacteria</taxon>
        <taxon>Bacillati</taxon>
        <taxon>Bacillota</taxon>
        <taxon>Bacilli</taxon>
        <taxon>Bacillales</taxon>
        <taxon>Bacillaceae</taxon>
        <taxon>Salirhabdus</taxon>
    </lineage>
</organism>
<dbReference type="InterPro" id="IPR000182">
    <property type="entry name" value="GNAT_dom"/>
</dbReference>
<feature type="domain" description="N-acetyltransferase" evidence="1">
    <location>
        <begin position="2"/>
        <end position="167"/>
    </location>
</feature>
<dbReference type="PANTHER" id="PTHR43617">
    <property type="entry name" value="L-AMINO ACID N-ACETYLTRANSFERASE"/>
    <property type="match status" value="1"/>
</dbReference>
<accession>A0A841Q594</accession>
<comment type="caution">
    <text evidence="2">The sequence shown here is derived from an EMBL/GenBank/DDBJ whole genome shotgun (WGS) entry which is preliminary data.</text>
</comment>
<keyword evidence="3" id="KW-1185">Reference proteome</keyword>
<evidence type="ECO:0000259" key="1">
    <source>
        <dbReference type="PROSITE" id="PS51186"/>
    </source>
</evidence>